<name>A0AAU9Q1J1_9VIBR</name>
<dbReference type="EMBL" id="CAKMTQ010000001">
    <property type="protein sequence ID" value="CAH1521596.1"/>
    <property type="molecule type" value="Genomic_DNA"/>
</dbReference>
<evidence type="ECO:0000313" key="1">
    <source>
        <dbReference type="EMBL" id="CAH1521596.1"/>
    </source>
</evidence>
<gene>
    <name evidence="1" type="ORF">THF1D04_11033</name>
</gene>
<sequence length="38" mass="4470">MIYSRFLSNRGFKNLMDDPFSRLNNSLYGFQSPEAYSC</sequence>
<protein>
    <submittedName>
        <fullName evidence="1">Uncharacterized protein</fullName>
    </submittedName>
</protein>
<dbReference type="Proteomes" id="UP001295420">
    <property type="component" value="Unassembled WGS sequence"/>
</dbReference>
<organism evidence="1 2">
    <name type="scientific">Vibrio owensii</name>
    <dbReference type="NCBI Taxonomy" id="696485"/>
    <lineage>
        <taxon>Bacteria</taxon>
        <taxon>Pseudomonadati</taxon>
        <taxon>Pseudomonadota</taxon>
        <taxon>Gammaproteobacteria</taxon>
        <taxon>Vibrionales</taxon>
        <taxon>Vibrionaceae</taxon>
        <taxon>Vibrio</taxon>
    </lineage>
</organism>
<dbReference type="AlphaFoldDB" id="A0AAU9Q1J1"/>
<reference evidence="1" key="1">
    <citation type="submission" date="2022-01" db="EMBL/GenBank/DDBJ databases">
        <authorList>
            <person name="Lagorce A."/>
        </authorList>
    </citation>
    <scope>NUCLEOTIDE SEQUENCE</scope>
    <source>
        <strain evidence="1">Th15_F1_D04</strain>
    </source>
</reference>
<evidence type="ECO:0000313" key="2">
    <source>
        <dbReference type="Proteomes" id="UP001295420"/>
    </source>
</evidence>
<comment type="caution">
    <text evidence="1">The sequence shown here is derived from an EMBL/GenBank/DDBJ whole genome shotgun (WGS) entry which is preliminary data.</text>
</comment>
<proteinExistence type="predicted"/>
<accession>A0AAU9Q1J1</accession>